<comment type="caution">
    <text evidence="1">The sequence shown here is derived from an EMBL/GenBank/DDBJ whole genome shotgun (WGS) entry which is preliminary data.</text>
</comment>
<protein>
    <submittedName>
        <fullName evidence="1">Uncharacterized protein</fullName>
    </submittedName>
</protein>
<evidence type="ECO:0000313" key="1">
    <source>
        <dbReference type="EMBL" id="RIV46968.1"/>
    </source>
</evidence>
<dbReference type="PROSITE" id="PS51257">
    <property type="entry name" value="PROKAR_LIPOPROTEIN"/>
    <property type="match status" value="1"/>
</dbReference>
<dbReference type="EMBL" id="QXFI01000009">
    <property type="protein sequence ID" value="RIV46968.1"/>
    <property type="molecule type" value="Genomic_DNA"/>
</dbReference>
<dbReference type="Proteomes" id="UP000266691">
    <property type="component" value="Unassembled WGS sequence"/>
</dbReference>
<reference evidence="1 2" key="1">
    <citation type="submission" date="2018-08" db="EMBL/GenBank/DDBJ databases">
        <title>Proposal of Muricauda 72 sp.nov. and Muricauda NH166 sp.nov., isolated from seawater.</title>
        <authorList>
            <person name="Cheng H."/>
            <person name="Wu Y.-H."/>
            <person name="Guo L.-L."/>
            <person name="Xu X.-W."/>
        </authorList>
    </citation>
    <scope>NUCLEOTIDE SEQUENCE [LARGE SCALE GENOMIC DNA]</scope>
    <source>
        <strain evidence="1 2">72</strain>
    </source>
</reference>
<dbReference type="AlphaFoldDB" id="A0A3A1NQV6"/>
<name>A0A3A1NQV6_9FLAO</name>
<gene>
    <name evidence="1" type="ORF">D2V05_03145</name>
</gene>
<evidence type="ECO:0000313" key="2">
    <source>
        <dbReference type="Proteomes" id="UP000266691"/>
    </source>
</evidence>
<proteinExistence type="predicted"/>
<organism evidence="1 2">
    <name type="scientific">Flagellimonas pelagia</name>
    <dbReference type="NCBI Taxonomy" id="2306998"/>
    <lineage>
        <taxon>Bacteria</taxon>
        <taxon>Pseudomonadati</taxon>
        <taxon>Bacteroidota</taxon>
        <taxon>Flavobacteriia</taxon>
        <taxon>Flavobacteriales</taxon>
        <taxon>Flavobacteriaceae</taxon>
        <taxon>Flagellimonas</taxon>
    </lineage>
</organism>
<accession>A0A3A1NQV6</accession>
<sequence length="389" mass="42853">MTMKKNLRIIIGLVLVLGCTKDYNTLEDITFHGGYIAFAEEPDLSFNILKLDTESFTGTLYDPNENATNYTLKAAFGDLETETLVDISSFPATISFTIPEILAKFGLTIDDVDLNDKITFTAVVTTPTGVFDGRSPNYDVNNINQGGDTTDRLKFSGHHNAMDFSFTFFQPEGVKIRGTSFEEVPIGLEDAVYVRNGDNDETLDLMNGETPPFVDYMAKGTGKDDELGFDSEYIAITDISTSSLGFSEERIGVFSLLEDYEAYPDGIQGFHSEDADGAIRITFDTVHVPAGQEDSGVSFEIFFGVTGWEELDGLHAYANITTDDDSGVLELASIFSNETENSAGQWLKIDSGYQKGIRSYQLVIQIQSGATPESFDLDNIIIYEAQEEQ</sequence>